<dbReference type="GO" id="GO:0046813">
    <property type="term" value="P:receptor-mediated virion attachment to host cell"/>
    <property type="evidence" value="ECO:0007669"/>
    <property type="project" value="TreeGrafter"/>
</dbReference>
<dbReference type="Proteomes" id="UP000232003">
    <property type="component" value="Chromosome"/>
</dbReference>
<dbReference type="RefSeq" id="WP_225912562.1">
    <property type="nucleotide sequence ID" value="NZ_CAWNNC010000001.1"/>
</dbReference>
<dbReference type="PANTHER" id="PTHR44858:SF1">
    <property type="entry name" value="UDP-N-ACETYLGLUCOSAMINE--PEPTIDE N-ACETYLGLUCOSAMINYLTRANSFERASE SPINDLY-RELATED"/>
    <property type="match status" value="1"/>
</dbReference>
<protein>
    <submittedName>
        <fullName evidence="4">Tetratricopeptide</fullName>
    </submittedName>
</protein>
<evidence type="ECO:0000256" key="2">
    <source>
        <dbReference type="ARBA" id="ARBA00022803"/>
    </source>
</evidence>
<proteinExistence type="predicted"/>
<gene>
    <name evidence="4" type="ORF">COO91_03536</name>
</gene>
<dbReference type="InterPro" id="IPR050498">
    <property type="entry name" value="Ycf3"/>
</dbReference>
<dbReference type="InterPro" id="IPR011990">
    <property type="entry name" value="TPR-like_helical_dom_sf"/>
</dbReference>
<evidence type="ECO:0000256" key="3">
    <source>
        <dbReference type="SAM" id="MobiDB-lite"/>
    </source>
</evidence>
<evidence type="ECO:0000313" key="4">
    <source>
        <dbReference type="EMBL" id="AUB37590.1"/>
    </source>
</evidence>
<keyword evidence="5" id="KW-1185">Reference proteome</keyword>
<reference evidence="4 5" key="1">
    <citation type="submission" date="2017-11" db="EMBL/GenBank/DDBJ databases">
        <title>Complete genome of a free-living desiccation-tolerant cyanobacterium and its photosynthetic adaptation to extreme terrestrial habitat.</title>
        <authorList>
            <person name="Shang J."/>
        </authorList>
    </citation>
    <scope>NUCLEOTIDE SEQUENCE [LARGE SCALE GENOMIC DNA]</scope>
    <source>
        <strain evidence="4 5">CCNUN1</strain>
    </source>
</reference>
<dbReference type="Gene3D" id="1.25.40.10">
    <property type="entry name" value="Tetratricopeptide repeat domain"/>
    <property type="match status" value="1"/>
</dbReference>
<name>A0A2K8SQG4_9NOSO</name>
<dbReference type="SUPFAM" id="SSF48452">
    <property type="entry name" value="TPR-like"/>
    <property type="match status" value="1"/>
</dbReference>
<keyword evidence="1" id="KW-0677">Repeat</keyword>
<evidence type="ECO:0000313" key="5">
    <source>
        <dbReference type="Proteomes" id="UP000232003"/>
    </source>
</evidence>
<dbReference type="AlphaFoldDB" id="A0A2K8SQG4"/>
<dbReference type="PANTHER" id="PTHR44858">
    <property type="entry name" value="TETRATRICOPEPTIDE REPEAT PROTEIN 6"/>
    <property type="match status" value="1"/>
</dbReference>
<organism evidence="4 5">
    <name type="scientific">Nostoc flagelliforme CCNUN1</name>
    <dbReference type="NCBI Taxonomy" id="2038116"/>
    <lineage>
        <taxon>Bacteria</taxon>
        <taxon>Bacillati</taxon>
        <taxon>Cyanobacteriota</taxon>
        <taxon>Cyanophyceae</taxon>
        <taxon>Nostocales</taxon>
        <taxon>Nostocaceae</taxon>
        <taxon>Nostoc</taxon>
    </lineage>
</organism>
<keyword evidence="2" id="KW-0802">TPR repeat</keyword>
<dbReference type="KEGG" id="nfl:COO91_03536"/>
<feature type="region of interest" description="Disordered" evidence="3">
    <location>
        <begin position="74"/>
        <end position="97"/>
    </location>
</feature>
<dbReference type="EMBL" id="CP024785">
    <property type="protein sequence ID" value="AUB37590.1"/>
    <property type="molecule type" value="Genomic_DNA"/>
</dbReference>
<sequence length="97" mass="11044">MGLYDYKGALADYDQIIPLKPQDIQTRFIRARLRSQLKDYKGAIADANYVIQLNPKEAEAYLLRSQIRRHLGDNQGAIADEQTGNTLFKAMDEEDPS</sequence>
<accession>A0A2K8SQG4</accession>
<dbReference type="GO" id="GO:0009279">
    <property type="term" value="C:cell outer membrane"/>
    <property type="evidence" value="ECO:0007669"/>
    <property type="project" value="TreeGrafter"/>
</dbReference>
<dbReference type="Pfam" id="PF13371">
    <property type="entry name" value="TPR_9"/>
    <property type="match status" value="1"/>
</dbReference>
<evidence type="ECO:0000256" key="1">
    <source>
        <dbReference type="ARBA" id="ARBA00022737"/>
    </source>
</evidence>